<comment type="caution">
    <text evidence="1">The sequence shown here is derived from an EMBL/GenBank/DDBJ whole genome shotgun (WGS) entry which is preliminary data.</text>
</comment>
<evidence type="ECO:0000313" key="2">
    <source>
        <dbReference type="Proteomes" id="UP001361239"/>
    </source>
</evidence>
<organism evidence="1 2">
    <name type="scientific">Novosphingobium anseongense</name>
    <dbReference type="NCBI Taxonomy" id="3133436"/>
    <lineage>
        <taxon>Bacteria</taxon>
        <taxon>Pseudomonadati</taxon>
        <taxon>Pseudomonadota</taxon>
        <taxon>Alphaproteobacteria</taxon>
        <taxon>Sphingomonadales</taxon>
        <taxon>Sphingomonadaceae</taxon>
        <taxon>Novosphingobium</taxon>
    </lineage>
</organism>
<protein>
    <submittedName>
        <fullName evidence="1">Uncharacterized protein</fullName>
    </submittedName>
</protein>
<sequence>MKILGWPLFLYWYDQIRSQRDLFRPAKMLAAIDGQPWGGPEMFMHATHKRDARARCAGSAITIAVSLTSLVPRVFAQDRDDLKYHHATVANGAAVCVVQHDAGAVGGSNIAPRLPMFNVNKLVRRSCVPFSLIFLPIEPSVDQASGWMHHFRCSPDGHQIGPQGG</sequence>
<dbReference type="RefSeq" id="WP_339588857.1">
    <property type="nucleotide sequence ID" value="NZ_JBBHJZ010000005.1"/>
</dbReference>
<reference evidence="1 2" key="1">
    <citation type="submission" date="2024-03" db="EMBL/GenBank/DDBJ databases">
        <authorList>
            <person name="Jo J.-H."/>
        </authorList>
    </citation>
    <scope>NUCLEOTIDE SEQUENCE [LARGE SCALE GENOMIC DNA]</scope>
    <source>
        <strain evidence="1 2">PS1R-30</strain>
    </source>
</reference>
<proteinExistence type="predicted"/>
<dbReference type="Proteomes" id="UP001361239">
    <property type="component" value="Unassembled WGS sequence"/>
</dbReference>
<name>A0ABU8S0P1_9SPHN</name>
<dbReference type="EMBL" id="JBBHJZ010000005">
    <property type="protein sequence ID" value="MEJ5978913.1"/>
    <property type="molecule type" value="Genomic_DNA"/>
</dbReference>
<evidence type="ECO:0000313" key="1">
    <source>
        <dbReference type="EMBL" id="MEJ5978913.1"/>
    </source>
</evidence>
<keyword evidence="2" id="KW-1185">Reference proteome</keyword>
<accession>A0ABU8S0P1</accession>
<gene>
    <name evidence="1" type="ORF">WG901_19830</name>
</gene>